<name>A0A3B0SP51_9ZZZZ</name>
<evidence type="ECO:0000313" key="5">
    <source>
        <dbReference type="EMBL" id="VAW06003.1"/>
    </source>
</evidence>
<comment type="subcellular location">
    <subcellularLocation>
        <location evidence="1">Membrane</location>
    </subcellularLocation>
</comment>
<evidence type="ECO:0000256" key="1">
    <source>
        <dbReference type="ARBA" id="ARBA00004370"/>
    </source>
</evidence>
<organism evidence="5">
    <name type="scientific">hydrothermal vent metagenome</name>
    <dbReference type="NCBI Taxonomy" id="652676"/>
    <lineage>
        <taxon>unclassified sequences</taxon>
        <taxon>metagenomes</taxon>
        <taxon>ecological metagenomes</taxon>
    </lineage>
</organism>
<proteinExistence type="predicted"/>
<protein>
    <recommendedName>
        <fullName evidence="4">Outer membrane protein beta-barrel domain-containing protein</fullName>
    </recommendedName>
</protein>
<evidence type="ECO:0000256" key="3">
    <source>
        <dbReference type="ARBA" id="ARBA00023136"/>
    </source>
</evidence>
<accession>A0A3B0SP51</accession>
<evidence type="ECO:0000256" key="2">
    <source>
        <dbReference type="ARBA" id="ARBA00022729"/>
    </source>
</evidence>
<dbReference type="InterPro" id="IPR051692">
    <property type="entry name" value="OMP-like"/>
</dbReference>
<dbReference type="PANTHER" id="PTHR34001:SF3">
    <property type="entry name" value="BLL7405 PROTEIN"/>
    <property type="match status" value="1"/>
</dbReference>
<gene>
    <name evidence="5" type="ORF">MNBD_ALPHA07-428</name>
</gene>
<dbReference type="PANTHER" id="PTHR34001">
    <property type="entry name" value="BLL7405 PROTEIN"/>
    <property type="match status" value="1"/>
</dbReference>
<keyword evidence="2" id="KW-0732">Signal</keyword>
<sequence>MKRLFTSTVSVMALVSLSGTVQAQVADPAPIVSTYDWAGFYAGINLGVSNLGPNPTAAGGFVQPKSSGIIGGGQVGYNYQINNLVLGLEGDFSAANLNRSQPRFNPVFGTGGVAFLDYNGFTQRTGSRFSDSKTFTGWTIGGGVEYAWTDNIIVGAEASYIQFPRKTLNYDTPYSPKPDQFTARERVSFKF</sequence>
<dbReference type="Pfam" id="PF13505">
    <property type="entry name" value="OMP_b-brl"/>
    <property type="match status" value="1"/>
</dbReference>
<dbReference type="SUPFAM" id="SSF56925">
    <property type="entry name" value="OMPA-like"/>
    <property type="match status" value="1"/>
</dbReference>
<dbReference type="EMBL" id="UOEG01000311">
    <property type="protein sequence ID" value="VAW06003.1"/>
    <property type="molecule type" value="Genomic_DNA"/>
</dbReference>
<dbReference type="AlphaFoldDB" id="A0A3B0SP51"/>
<keyword evidence="3" id="KW-0472">Membrane</keyword>
<dbReference type="Gene3D" id="2.40.160.20">
    <property type="match status" value="1"/>
</dbReference>
<evidence type="ECO:0000259" key="4">
    <source>
        <dbReference type="Pfam" id="PF13505"/>
    </source>
</evidence>
<dbReference type="InterPro" id="IPR011250">
    <property type="entry name" value="OMP/PagP_B-barrel"/>
</dbReference>
<feature type="domain" description="Outer membrane protein beta-barrel" evidence="4">
    <location>
        <begin position="107"/>
        <end position="181"/>
    </location>
</feature>
<dbReference type="InterPro" id="IPR027385">
    <property type="entry name" value="Beta-barrel_OMP"/>
</dbReference>
<reference evidence="5" key="1">
    <citation type="submission" date="2018-06" db="EMBL/GenBank/DDBJ databases">
        <authorList>
            <person name="Zhirakovskaya E."/>
        </authorList>
    </citation>
    <scope>NUCLEOTIDE SEQUENCE</scope>
</reference>